<dbReference type="AlphaFoldDB" id="A0A975CH71"/>
<dbReference type="RefSeq" id="WP_208010224.1">
    <property type="nucleotide sequence ID" value="NZ_CP071796.1"/>
</dbReference>
<dbReference type="KEGG" id="otd:J1M35_05375"/>
<name>A0A975CH71_9BURK</name>
<protein>
    <submittedName>
        <fullName evidence="1">Uncharacterized protein</fullName>
    </submittedName>
</protein>
<dbReference type="EMBL" id="CP071796">
    <property type="protein sequence ID" value="QTD46325.1"/>
    <property type="molecule type" value="Genomic_DNA"/>
</dbReference>
<evidence type="ECO:0000313" key="1">
    <source>
        <dbReference type="EMBL" id="QTD46325.1"/>
    </source>
</evidence>
<sequence>MKNRLLIGGQPLRVAEASTLFKRVNTVVLCIAGASLLAGCATLCTREPPAGKDGCVYQFSDEQIMMLHRTPSEEIQSEASGKVSRPVTEDDAYEIWRKSCNYYVRWHQKSRRHEGIMTTIYDRQGQFVHFIYED</sequence>
<reference evidence="1" key="1">
    <citation type="submission" date="2021-03" db="EMBL/GenBank/DDBJ databases">
        <title>Ottowia sp. 27C isolated from the cloaca of a Giant Asian pond turtle (Heosemys grandis).</title>
        <authorList>
            <person name="Spergser J."/>
            <person name="Busse H.-J."/>
        </authorList>
    </citation>
    <scope>NUCLEOTIDE SEQUENCE</scope>
    <source>
        <strain evidence="1">27C</strain>
    </source>
</reference>
<organism evidence="1 2">
    <name type="scientific">Ottowia testudinis</name>
    <dbReference type="NCBI Taxonomy" id="2816950"/>
    <lineage>
        <taxon>Bacteria</taxon>
        <taxon>Pseudomonadati</taxon>
        <taxon>Pseudomonadota</taxon>
        <taxon>Betaproteobacteria</taxon>
        <taxon>Burkholderiales</taxon>
        <taxon>Comamonadaceae</taxon>
        <taxon>Ottowia</taxon>
    </lineage>
</organism>
<dbReference type="Proteomes" id="UP000663903">
    <property type="component" value="Chromosome"/>
</dbReference>
<gene>
    <name evidence="1" type="ORF">J1M35_05375</name>
</gene>
<keyword evidence="2" id="KW-1185">Reference proteome</keyword>
<evidence type="ECO:0000313" key="2">
    <source>
        <dbReference type="Proteomes" id="UP000663903"/>
    </source>
</evidence>
<accession>A0A975CH71</accession>
<proteinExistence type="predicted"/>